<accession>A0ABU6HNQ0</accession>
<dbReference type="PANTHER" id="PTHR30137">
    <property type="entry name" value="LUCIFERASE-LIKE MONOOXYGENASE"/>
    <property type="match status" value="1"/>
</dbReference>
<gene>
    <name evidence="4" type="ORF">SOP96_03095</name>
</gene>
<dbReference type="SUPFAM" id="SSF51679">
    <property type="entry name" value="Bacterial luciferase-like"/>
    <property type="match status" value="1"/>
</dbReference>
<keyword evidence="2" id="KW-0503">Monooxygenase</keyword>
<keyword evidence="1" id="KW-0560">Oxidoreductase</keyword>
<dbReference type="InterPro" id="IPR050766">
    <property type="entry name" value="Bact_Lucif_Oxidored"/>
</dbReference>
<name>A0ABU6HNQ0_9FLAO</name>
<dbReference type="EMBL" id="JAYLAA010000012">
    <property type="protein sequence ID" value="MEC3874695.1"/>
    <property type="molecule type" value="Genomic_DNA"/>
</dbReference>
<keyword evidence="5" id="KW-1185">Reference proteome</keyword>
<evidence type="ECO:0000313" key="4">
    <source>
        <dbReference type="EMBL" id="MEC3874695.1"/>
    </source>
</evidence>
<sequence>MELGIGMFGDLSMDQSTGKYKDAGIKIREIIDQVKLMDEVGIDVFAMGEHHRPDYAVSSPEIVLAAAASVTNNIKLASGVTVLSSSEPVKVYEDFATLDLISDGRAEIFVGRGSFIESFPLYGYSLNDYEELFDEKLELLLKINSEENVTWSGKLRAPMKNQTVYPRAKNGGKLPIWRAVGGTPKSVLNAAKLGMPLVVAIIGGMPIQFKNLIDFYKQEYLKAGHPESEMQIAIHSHTFVSEDPKVIDGYFHNYKSQMDRIGSSRGWAPYTKMQYEGGRSEDGALFIGNANEVADKIAYMKEIFGITRFIGHMDVGAPENAIMRTSIELFGEKVGPQVK</sequence>
<evidence type="ECO:0000259" key="3">
    <source>
        <dbReference type="Pfam" id="PF00296"/>
    </source>
</evidence>
<dbReference type="PANTHER" id="PTHR30137:SF8">
    <property type="entry name" value="BLR5498 PROTEIN"/>
    <property type="match status" value="1"/>
</dbReference>
<proteinExistence type="predicted"/>
<dbReference type="Proteomes" id="UP001348397">
    <property type="component" value="Unassembled WGS sequence"/>
</dbReference>
<evidence type="ECO:0000313" key="5">
    <source>
        <dbReference type="Proteomes" id="UP001348397"/>
    </source>
</evidence>
<dbReference type="Gene3D" id="3.20.20.30">
    <property type="entry name" value="Luciferase-like domain"/>
    <property type="match status" value="1"/>
</dbReference>
<evidence type="ECO:0000256" key="1">
    <source>
        <dbReference type="ARBA" id="ARBA00023002"/>
    </source>
</evidence>
<protein>
    <submittedName>
        <fullName evidence="4">LLM class flavin-dependent oxidoreductase</fullName>
    </submittedName>
</protein>
<feature type="domain" description="Luciferase-like" evidence="3">
    <location>
        <begin position="1"/>
        <end position="302"/>
    </location>
</feature>
<dbReference type="InterPro" id="IPR011251">
    <property type="entry name" value="Luciferase-like_dom"/>
</dbReference>
<organism evidence="4 5">
    <name type="scientific">Chryseobacterium salviniae</name>
    <dbReference type="NCBI Taxonomy" id="3101750"/>
    <lineage>
        <taxon>Bacteria</taxon>
        <taxon>Pseudomonadati</taxon>
        <taxon>Bacteroidota</taxon>
        <taxon>Flavobacteriia</taxon>
        <taxon>Flavobacteriales</taxon>
        <taxon>Weeksellaceae</taxon>
        <taxon>Chryseobacterium group</taxon>
        <taxon>Chryseobacterium</taxon>
    </lineage>
</organism>
<dbReference type="InterPro" id="IPR036661">
    <property type="entry name" value="Luciferase-like_sf"/>
</dbReference>
<dbReference type="RefSeq" id="WP_326319759.1">
    <property type="nucleotide sequence ID" value="NZ_JAYLAA010000012.1"/>
</dbReference>
<evidence type="ECO:0000256" key="2">
    <source>
        <dbReference type="ARBA" id="ARBA00023033"/>
    </source>
</evidence>
<dbReference type="Pfam" id="PF00296">
    <property type="entry name" value="Bac_luciferase"/>
    <property type="match status" value="1"/>
</dbReference>
<reference evidence="4 5" key="1">
    <citation type="submission" date="2024-01" db="EMBL/GenBank/DDBJ databases">
        <title>Chryseobacterium sp. T9W2-O.</title>
        <authorList>
            <person name="Maltman C."/>
        </authorList>
    </citation>
    <scope>NUCLEOTIDE SEQUENCE [LARGE SCALE GENOMIC DNA]</scope>
    <source>
        <strain evidence="4 5">T9W2-O</strain>
    </source>
</reference>
<comment type="caution">
    <text evidence="4">The sequence shown here is derived from an EMBL/GenBank/DDBJ whole genome shotgun (WGS) entry which is preliminary data.</text>
</comment>